<dbReference type="InterPro" id="IPR003599">
    <property type="entry name" value="Ig_sub"/>
</dbReference>
<comment type="caution">
    <text evidence="9">The sequence shown here is derived from an EMBL/GenBank/DDBJ whole genome shotgun (WGS) entry which is preliminary data.</text>
</comment>
<sequence>MLLIYIASFLVCSAAEFSLVVPNTSVSAQLGSSVVLPCSLSPPLNTRTFEVQWYKNKDSERTVLLHKAENLQETERDARYKDRVSVIGELEKGDVSLELKNVTVADEGEYVCFVQSIIWYERGSVNLAVK</sequence>
<feature type="non-terminal residue" evidence="9">
    <location>
        <position position="1"/>
    </location>
</feature>
<dbReference type="InterPro" id="IPR013783">
    <property type="entry name" value="Ig-like_fold"/>
</dbReference>
<keyword evidence="5" id="KW-0325">Glycoprotein</keyword>
<gene>
    <name evidence="9" type="ORF">DAT39_016870</name>
</gene>
<dbReference type="Pfam" id="PF07686">
    <property type="entry name" value="V-set"/>
    <property type="match status" value="1"/>
</dbReference>
<dbReference type="PROSITE" id="PS50835">
    <property type="entry name" value="IG_LIKE"/>
    <property type="match status" value="1"/>
</dbReference>
<dbReference type="AlphaFoldDB" id="A0A8J4UES1"/>
<feature type="non-terminal residue" evidence="9">
    <location>
        <position position="130"/>
    </location>
</feature>
<keyword evidence="2 7" id="KW-0732">Signal</keyword>
<keyword evidence="3" id="KW-0472">Membrane</keyword>
<feature type="chain" id="PRO_5035150814" evidence="7">
    <location>
        <begin position="16"/>
        <end position="130"/>
    </location>
</feature>
<dbReference type="Proteomes" id="UP000727407">
    <property type="component" value="Unassembled WGS sequence"/>
</dbReference>
<dbReference type="SUPFAM" id="SSF48726">
    <property type="entry name" value="Immunoglobulin"/>
    <property type="match status" value="1"/>
</dbReference>
<dbReference type="PANTHER" id="PTHR24100">
    <property type="entry name" value="BUTYROPHILIN"/>
    <property type="match status" value="1"/>
</dbReference>
<feature type="domain" description="Ig-like" evidence="8">
    <location>
        <begin position="15"/>
        <end position="130"/>
    </location>
</feature>
<organism evidence="9 10">
    <name type="scientific">Clarias magur</name>
    <name type="common">Asian catfish</name>
    <name type="synonym">Macropteronotus magur</name>
    <dbReference type="NCBI Taxonomy" id="1594786"/>
    <lineage>
        <taxon>Eukaryota</taxon>
        <taxon>Metazoa</taxon>
        <taxon>Chordata</taxon>
        <taxon>Craniata</taxon>
        <taxon>Vertebrata</taxon>
        <taxon>Euteleostomi</taxon>
        <taxon>Actinopterygii</taxon>
        <taxon>Neopterygii</taxon>
        <taxon>Teleostei</taxon>
        <taxon>Ostariophysi</taxon>
        <taxon>Siluriformes</taxon>
        <taxon>Clariidae</taxon>
        <taxon>Clarias</taxon>
    </lineage>
</organism>
<evidence type="ECO:0000256" key="1">
    <source>
        <dbReference type="ARBA" id="ARBA00004370"/>
    </source>
</evidence>
<dbReference type="GO" id="GO:0050852">
    <property type="term" value="P:T cell receptor signaling pathway"/>
    <property type="evidence" value="ECO:0007669"/>
    <property type="project" value="TreeGrafter"/>
</dbReference>
<evidence type="ECO:0000256" key="2">
    <source>
        <dbReference type="ARBA" id="ARBA00022729"/>
    </source>
</evidence>
<dbReference type="SMART" id="SM00406">
    <property type="entry name" value="IGv"/>
    <property type="match status" value="1"/>
</dbReference>
<dbReference type="EMBL" id="QNUK01000436">
    <property type="protein sequence ID" value="KAF5893422.1"/>
    <property type="molecule type" value="Genomic_DNA"/>
</dbReference>
<evidence type="ECO:0000256" key="4">
    <source>
        <dbReference type="ARBA" id="ARBA00023157"/>
    </source>
</evidence>
<evidence type="ECO:0000256" key="3">
    <source>
        <dbReference type="ARBA" id="ARBA00023136"/>
    </source>
</evidence>
<accession>A0A8J4UES1</accession>
<dbReference type="GO" id="GO:0009897">
    <property type="term" value="C:external side of plasma membrane"/>
    <property type="evidence" value="ECO:0007669"/>
    <property type="project" value="TreeGrafter"/>
</dbReference>
<feature type="signal peptide" evidence="7">
    <location>
        <begin position="1"/>
        <end position="15"/>
    </location>
</feature>
<dbReference type="Gene3D" id="2.60.40.10">
    <property type="entry name" value="Immunoglobulins"/>
    <property type="match status" value="1"/>
</dbReference>
<dbReference type="InterPro" id="IPR036179">
    <property type="entry name" value="Ig-like_dom_sf"/>
</dbReference>
<proteinExistence type="predicted"/>
<dbReference type="GO" id="GO:0050863">
    <property type="term" value="P:regulation of T cell activation"/>
    <property type="evidence" value="ECO:0007669"/>
    <property type="project" value="UniProtKB-ARBA"/>
</dbReference>
<dbReference type="GO" id="GO:0005102">
    <property type="term" value="F:signaling receptor binding"/>
    <property type="evidence" value="ECO:0007669"/>
    <property type="project" value="TreeGrafter"/>
</dbReference>
<evidence type="ECO:0000256" key="7">
    <source>
        <dbReference type="SAM" id="SignalP"/>
    </source>
</evidence>
<evidence type="ECO:0000259" key="8">
    <source>
        <dbReference type="PROSITE" id="PS50835"/>
    </source>
</evidence>
<comment type="subcellular location">
    <subcellularLocation>
        <location evidence="1">Membrane</location>
    </subcellularLocation>
</comment>
<dbReference type="GO" id="GO:1903037">
    <property type="term" value="P:regulation of leukocyte cell-cell adhesion"/>
    <property type="evidence" value="ECO:0007669"/>
    <property type="project" value="UniProtKB-ARBA"/>
</dbReference>
<dbReference type="SMART" id="SM00409">
    <property type="entry name" value="IG"/>
    <property type="match status" value="1"/>
</dbReference>
<dbReference type="OrthoDB" id="9986391at2759"/>
<protein>
    <submittedName>
        <fullName evidence="9">Butyrophilin subfamily 1 member A1-like</fullName>
    </submittedName>
</protein>
<dbReference type="InterPro" id="IPR007110">
    <property type="entry name" value="Ig-like_dom"/>
</dbReference>
<keyword evidence="6" id="KW-0393">Immunoglobulin domain</keyword>
<dbReference type="InterPro" id="IPR050504">
    <property type="entry name" value="IgSF_BTN/MOG"/>
</dbReference>
<name>A0A8J4UES1_CLAMG</name>
<evidence type="ECO:0000256" key="6">
    <source>
        <dbReference type="ARBA" id="ARBA00023319"/>
    </source>
</evidence>
<dbReference type="GO" id="GO:0001817">
    <property type="term" value="P:regulation of cytokine production"/>
    <property type="evidence" value="ECO:0007669"/>
    <property type="project" value="TreeGrafter"/>
</dbReference>
<reference evidence="9" key="1">
    <citation type="submission" date="2020-07" db="EMBL/GenBank/DDBJ databases">
        <title>Clarias magur genome sequencing, assembly and annotation.</title>
        <authorList>
            <person name="Kushwaha B."/>
            <person name="Kumar R."/>
            <person name="Das P."/>
            <person name="Joshi C.G."/>
            <person name="Kumar D."/>
            <person name="Nagpure N.S."/>
            <person name="Pandey M."/>
            <person name="Agarwal S."/>
            <person name="Srivastava S."/>
            <person name="Singh M."/>
            <person name="Sahoo L."/>
            <person name="Jayasankar P."/>
            <person name="Meher P.K."/>
            <person name="Koringa P.G."/>
            <person name="Iquebal M.A."/>
            <person name="Das S.P."/>
            <person name="Bit A."/>
            <person name="Patnaik S."/>
            <person name="Patel N."/>
            <person name="Shah T.M."/>
            <person name="Hinsu A."/>
            <person name="Jena J.K."/>
        </authorList>
    </citation>
    <scope>NUCLEOTIDE SEQUENCE</scope>
    <source>
        <strain evidence="9">CIFAMagur01</strain>
        <tissue evidence="9">Testis</tissue>
    </source>
</reference>
<evidence type="ECO:0000313" key="10">
    <source>
        <dbReference type="Proteomes" id="UP000727407"/>
    </source>
</evidence>
<keyword evidence="10" id="KW-1185">Reference proteome</keyword>
<dbReference type="FunFam" id="2.60.40.10:FF:000142">
    <property type="entry name" value="V-set domain-containing T-cell activation inhibitor 1"/>
    <property type="match status" value="1"/>
</dbReference>
<dbReference type="InterPro" id="IPR013106">
    <property type="entry name" value="Ig_V-set"/>
</dbReference>
<evidence type="ECO:0000313" key="9">
    <source>
        <dbReference type="EMBL" id="KAF5893422.1"/>
    </source>
</evidence>
<keyword evidence="4" id="KW-1015">Disulfide bond</keyword>
<evidence type="ECO:0000256" key="5">
    <source>
        <dbReference type="ARBA" id="ARBA00023180"/>
    </source>
</evidence>